<dbReference type="Proteomes" id="UP000294257">
    <property type="component" value="Unassembled WGS sequence"/>
</dbReference>
<sequence length="243" mass="26550">MFATSFLGVVPAHANASNPEERNDERDILGLSVRYLEERADRATVGGPDATHISVATTNEMRWRLGLEFTELDSRTARLEELDGGYRAAKVDVTPHAVKVLPGSAEVDLTESTKLFYSRLSAPDAPSASEYRLRRKLTFAKVAEGWRLADDRADVPRGSIGPFTYVSPSTPLRLTTPGTATPPLGAPLAVAGTSGGNHLDKKEMSSRSYDYGAMIDYARRRALGRNPEYASFGNDCMNFVLNH</sequence>
<name>A0A4Q7KHP9_9PSEU</name>
<proteinExistence type="predicted"/>
<accession>A0A4Q7KHP9</accession>
<dbReference type="AlphaFoldDB" id="A0A4Q7KHP9"/>
<keyword evidence="2" id="KW-1185">Reference proteome</keyword>
<dbReference type="RefSeq" id="WP_130347849.1">
    <property type="nucleotide sequence ID" value="NZ_SGWQ01000012.1"/>
</dbReference>
<evidence type="ECO:0000313" key="1">
    <source>
        <dbReference type="EMBL" id="RZS32398.1"/>
    </source>
</evidence>
<comment type="caution">
    <text evidence="1">The sequence shown here is derived from an EMBL/GenBank/DDBJ whole genome shotgun (WGS) entry which is preliminary data.</text>
</comment>
<organism evidence="1 2">
    <name type="scientific">Herbihabitans rhizosphaerae</name>
    <dbReference type="NCBI Taxonomy" id="1872711"/>
    <lineage>
        <taxon>Bacteria</taxon>
        <taxon>Bacillati</taxon>
        <taxon>Actinomycetota</taxon>
        <taxon>Actinomycetes</taxon>
        <taxon>Pseudonocardiales</taxon>
        <taxon>Pseudonocardiaceae</taxon>
        <taxon>Herbihabitans</taxon>
    </lineage>
</organism>
<reference evidence="1 2" key="1">
    <citation type="submission" date="2019-02" db="EMBL/GenBank/DDBJ databases">
        <title>Genomic Encyclopedia of Type Strains, Phase IV (KMG-IV): sequencing the most valuable type-strain genomes for metagenomic binning, comparative biology and taxonomic classification.</title>
        <authorList>
            <person name="Goeker M."/>
        </authorList>
    </citation>
    <scope>NUCLEOTIDE SEQUENCE [LARGE SCALE GENOMIC DNA]</scope>
    <source>
        <strain evidence="1 2">DSM 101727</strain>
    </source>
</reference>
<dbReference type="EMBL" id="SGWQ01000012">
    <property type="protein sequence ID" value="RZS32398.1"/>
    <property type="molecule type" value="Genomic_DNA"/>
</dbReference>
<protein>
    <recommendedName>
        <fullName evidence="3">Amidase domain-containing protein</fullName>
    </recommendedName>
</protein>
<evidence type="ECO:0008006" key="3">
    <source>
        <dbReference type="Google" id="ProtNLM"/>
    </source>
</evidence>
<gene>
    <name evidence="1" type="ORF">EV193_11231</name>
</gene>
<evidence type="ECO:0000313" key="2">
    <source>
        <dbReference type="Proteomes" id="UP000294257"/>
    </source>
</evidence>
<dbReference type="OrthoDB" id="4981342at2"/>